<feature type="chain" id="PRO_5004870564" evidence="1">
    <location>
        <begin position="20"/>
        <end position="374"/>
    </location>
</feature>
<evidence type="ECO:0000256" key="1">
    <source>
        <dbReference type="SAM" id="SignalP"/>
    </source>
</evidence>
<dbReference type="PROSITE" id="PS50983">
    <property type="entry name" value="FE_B12_PBP"/>
    <property type="match status" value="1"/>
</dbReference>
<evidence type="ECO:0000259" key="2">
    <source>
        <dbReference type="PROSITE" id="PS50983"/>
    </source>
</evidence>
<protein>
    <submittedName>
        <fullName evidence="3">ABC-type iron-hydroxamate transport system periplasmic component</fullName>
    </submittedName>
</protein>
<evidence type="ECO:0000313" key="3">
    <source>
        <dbReference type="EMBL" id="AGH14053.1"/>
    </source>
</evidence>
<dbReference type="AlphaFoldDB" id="W5QTF3"/>
<keyword evidence="1" id="KW-0732">Signal</keyword>
<dbReference type="PROSITE" id="PS51257">
    <property type="entry name" value="PROKAR_LIPOPROTEIN"/>
    <property type="match status" value="1"/>
</dbReference>
<feature type="signal peptide" evidence="1">
    <location>
        <begin position="1"/>
        <end position="19"/>
    </location>
</feature>
<proteinExistence type="predicted"/>
<dbReference type="GO" id="GO:0071281">
    <property type="term" value="P:cellular response to iron ion"/>
    <property type="evidence" value="ECO:0007669"/>
    <property type="project" value="TreeGrafter"/>
</dbReference>
<dbReference type="SUPFAM" id="SSF53807">
    <property type="entry name" value="Helical backbone' metal receptor"/>
    <property type="match status" value="1"/>
</dbReference>
<sequence>MKYVKLFILAVLFSACGGAKKNASQQTKGDAVAFKYATQISVEKFDGYTVATIKNPWKEGMTLHRYVLVPSDQEVPNHIPNGTIIRTPLKRAVMFTTVHCAMLMEFGKQDCISGVADLKYIKIPWIQEQVAKGRITDVGDGMSPVIEKIIDEHPDALFLSPFENSGGYGKLEDINIPIVECADYMESSPLARAEWLRFYGMLFGCEERADMLFQNVDNSYHQLKALAAKAKTKPSVVVDKVTGSVWYVPGGKSTIGQMIKDANAQYAWADDEHSGSISLPFETVLERAGEADVWLFRYSSDHDITYDELLNEHHGYEQFRAYKNQMAYGCDVERSLFYEESPFHPERLLNDFIHILHPEIDTMASMRYFSKVSH</sequence>
<accession>W5QTF3</accession>
<dbReference type="InterPro" id="IPR050902">
    <property type="entry name" value="ABC_Transporter_SBP"/>
</dbReference>
<feature type="domain" description="Fe/B12 periplasmic-binding" evidence="2">
    <location>
        <begin position="91"/>
        <end position="360"/>
    </location>
</feature>
<dbReference type="PANTHER" id="PTHR30535">
    <property type="entry name" value="VITAMIN B12-BINDING PROTEIN"/>
    <property type="match status" value="1"/>
</dbReference>
<organism evidence="3">
    <name type="scientific">Prevotella sp. Sc00033</name>
    <dbReference type="NCBI Taxonomy" id="1231729"/>
    <lineage>
        <taxon>Bacteria</taxon>
        <taxon>Pseudomonadati</taxon>
        <taxon>Bacteroidota</taxon>
        <taxon>Bacteroidia</taxon>
        <taxon>Bacteroidales</taxon>
        <taxon>Prevotellaceae</taxon>
        <taxon>Prevotella</taxon>
    </lineage>
</organism>
<dbReference type="Pfam" id="PF01497">
    <property type="entry name" value="Peripla_BP_2"/>
    <property type="match status" value="1"/>
</dbReference>
<dbReference type="EMBL" id="JX424622">
    <property type="protein sequence ID" value="AGH14053.1"/>
    <property type="molecule type" value="Genomic_DNA"/>
</dbReference>
<name>W5QTF3_9BACT</name>
<reference evidence="3" key="1">
    <citation type="journal article" date="2014" name="J. Ind. Microbiol. Biotechnol.">
        <title>Analysis of the bovine rumen microbiome reveals a diversity of Sus-like polysaccharide utilization loci from the bacterial phylum Bacteroidetes.</title>
        <authorList>
            <person name="Rosewarne C.P."/>
            <person name="Pope P.B."/>
            <person name="Cheung J.L."/>
            <person name="Morrison M."/>
        </authorList>
    </citation>
    <scope>NUCLEOTIDE SEQUENCE</scope>
    <source>
        <strain evidence="3">Sc00033</strain>
    </source>
</reference>
<dbReference type="Gene3D" id="3.40.50.1980">
    <property type="entry name" value="Nitrogenase molybdenum iron protein domain"/>
    <property type="match status" value="2"/>
</dbReference>
<dbReference type="InterPro" id="IPR002491">
    <property type="entry name" value="ABC_transptr_periplasmic_BD"/>
</dbReference>
<dbReference type="PANTHER" id="PTHR30535:SF34">
    <property type="entry name" value="MOLYBDATE-BINDING PROTEIN MOLA"/>
    <property type="match status" value="1"/>
</dbReference>